<sequence length="142" mass="15361">VSHAQVMVEGEVVAMIDKGLLILLGVERGDGAKEIKYLADKIVNLRIFDNEEGKFDLSLSDVEGAALVVSQFTLLGAWQKGRRPSYTAAAPPEIASPLVGQFVDEIERLKIPTETGIFGAHMEVSLINDGPVTFTLDTAHLK</sequence>
<dbReference type="PANTHER" id="PTHR10472">
    <property type="entry name" value="D-TYROSYL-TRNA TYR DEACYLASE"/>
    <property type="match status" value="1"/>
</dbReference>
<dbReference type="FunFam" id="3.50.80.10:FF:000001">
    <property type="entry name" value="D-aminoacyl-tRNA deacylase"/>
    <property type="match status" value="1"/>
</dbReference>
<dbReference type="InterPro" id="IPR003732">
    <property type="entry name" value="Daa-tRNA_deacyls_DTD"/>
</dbReference>
<dbReference type="EMBL" id="UOGB01000248">
    <property type="protein sequence ID" value="VAX22701.1"/>
    <property type="molecule type" value="Genomic_DNA"/>
</dbReference>
<dbReference type="SUPFAM" id="SSF69500">
    <property type="entry name" value="DTD-like"/>
    <property type="match status" value="1"/>
</dbReference>
<accession>A0A3B1C7S5</accession>
<dbReference type="GO" id="GO:0051500">
    <property type="term" value="F:D-tyrosyl-tRNA(Tyr) deacylase activity"/>
    <property type="evidence" value="ECO:0007669"/>
    <property type="project" value="TreeGrafter"/>
</dbReference>
<reference evidence="2" key="1">
    <citation type="submission" date="2018-06" db="EMBL/GenBank/DDBJ databases">
        <authorList>
            <person name="Zhirakovskaya E."/>
        </authorList>
    </citation>
    <scope>NUCLEOTIDE SEQUENCE</scope>
</reference>
<keyword evidence="2" id="KW-0378">Hydrolase</keyword>
<feature type="non-terminal residue" evidence="2">
    <location>
        <position position="1"/>
    </location>
</feature>
<gene>
    <name evidence="2" type="ORF">MNBD_NITROSPINAE03-584</name>
</gene>
<dbReference type="Gene3D" id="3.50.80.10">
    <property type="entry name" value="D-tyrosyl-tRNA(Tyr) deacylase"/>
    <property type="match status" value="1"/>
</dbReference>
<organism evidence="2">
    <name type="scientific">hydrothermal vent metagenome</name>
    <dbReference type="NCBI Taxonomy" id="652676"/>
    <lineage>
        <taxon>unclassified sequences</taxon>
        <taxon>metagenomes</taxon>
        <taxon>ecological metagenomes</taxon>
    </lineage>
</organism>
<evidence type="ECO:0000313" key="2">
    <source>
        <dbReference type="EMBL" id="VAX22701.1"/>
    </source>
</evidence>
<protein>
    <submittedName>
        <fullName evidence="2">D-aminoacyl-tRNA deacylase</fullName>
        <ecNumber evidence="2">3.1.1.96</ecNumber>
    </submittedName>
</protein>
<dbReference type="NCBIfam" id="TIGR00256">
    <property type="entry name" value="D-aminoacyl-tRNA deacylase"/>
    <property type="match status" value="1"/>
</dbReference>
<dbReference type="InterPro" id="IPR023509">
    <property type="entry name" value="DTD-like_sf"/>
</dbReference>
<dbReference type="EC" id="3.1.1.96" evidence="2"/>
<proteinExistence type="inferred from homology"/>
<dbReference type="Pfam" id="PF02580">
    <property type="entry name" value="Tyr_Deacylase"/>
    <property type="match status" value="1"/>
</dbReference>
<dbReference type="PANTHER" id="PTHR10472:SF5">
    <property type="entry name" value="D-AMINOACYL-TRNA DEACYLASE 1"/>
    <property type="match status" value="1"/>
</dbReference>
<evidence type="ECO:0000256" key="1">
    <source>
        <dbReference type="ARBA" id="ARBA00009673"/>
    </source>
</evidence>
<dbReference type="AlphaFoldDB" id="A0A3B1C7S5"/>
<comment type="similarity">
    <text evidence="1">Belongs to the DTD family.</text>
</comment>
<dbReference type="HAMAP" id="MF_00518">
    <property type="entry name" value="Deacylase_Dtd"/>
    <property type="match status" value="1"/>
</dbReference>
<name>A0A3B1C7S5_9ZZZZ</name>
<dbReference type="GO" id="GO:0005737">
    <property type="term" value="C:cytoplasm"/>
    <property type="evidence" value="ECO:0007669"/>
    <property type="project" value="InterPro"/>
</dbReference>